<proteinExistence type="inferred from homology"/>
<comment type="similarity">
    <text evidence="2">Belongs to the band 7/mec-2 family.</text>
</comment>
<accession>A0A5E4LTT7</accession>
<evidence type="ECO:0000313" key="6">
    <source>
        <dbReference type="EMBL" id="VVC03256.1"/>
    </source>
</evidence>
<dbReference type="GO" id="GO:0098552">
    <property type="term" value="C:side of membrane"/>
    <property type="evidence" value="ECO:0007669"/>
    <property type="project" value="UniProtKB-ARBA"/>
</dbReference>
<dbReference type="Pfam" id="PF01145">
    <property type="entry name" value="Band_7"/>
    <property type="match status" value="1"/>
</dbReference>
<reference evidence="6 7" key="1">
    <citation type="submission" date="2019-08" db="EMBL/GenBank/DDBJ databases">
        <authorList>
            <person name="Vazquez-Campos X."/>
        </authorList>
    </citation>
    <scope>NUCLEOTIDE SEQUENCE [LARGE SCALE GENOMIC DNA]</scope>
    <source>
        <strain evidence="6">LFW-283_2</strain>
    </source>
</reference>
<dbReference type="PRINTS" id="PR00721">
    <property type="entry name" value="STOMATIN"/>
</dbReference>
<comment type="caution">
    <text evidence="6">The sequence shown here is derived from an EMBL/GenBank/DDBJ whole genome shotgun (WGS) entry which is preliminary data.</text>
</comment>
<dbReference type="AlphaFoldDB" id="A0A5E4LTT7"/>
<keyword evidence="4" id="KW-0472">Membrane</keyword>
<dbReference type="Proteomes" id="UP000789941">
    <property type="component" value="Unassembled WGS sequence"/>
</dbReference>
<feature type="transmembrane region" description="Helical" evidence="4">
    <location>
        <begin position="6"/>
        <end position="26"/>
    </location>
</feature>
<feature type="domain" description="Band 7" evidence="5">
    <location>
        <begin position="26"/>
        <end position="183"/>
    </location>
</feature>
<dbReference type="GO" id="GO:0005886">
    <property type="term" value="C:plasma membrane"/>
    <property type="evidence" value="ECO:0007669"/>
    <property type="project" value="UniProtKB-ARBA"/>
</dbReference>
<comment type="subcellular location">
    <subcellularLocation>
        <location evidence="1">Membrane</location>
        <topology evidence="1">Single-pass membrane protein</topology>
    </subcellularLocation>
</comment>
<evidence type="ECO:0000256" key="3">
    <source>
        <dbReference type="SAM" id="Coils"/>
    </source>
</evidence>
<dbReference type="SMART" id="SM00244">
    <property type="entry name" value="PHB"/>
    <property type="match status" value="1"/>
</dbReference>
<dbReference type="EMBL" id="CABMJJ010000007">
    <property type="protein sequence ID" value="VVC03256.1"/>
    <property type="molecule type" value="Genomic_DNA"/>
</dbReference>
<evidence type="ECO:0000259" key="5">
    <source>
        <dbReference type="SMART" id="SM00244"/>
    </source>
</evidence>
<sequence length="315" mass="34334">MAIDLWSMFWLCVPLLVIGVLIYLAAAVKIIRPVEKALVERFGKFSRTAEPGLLLVIPGIENVVHVPTTEMRVDVAEQTVITSDNLNAVVDAIVYYRINDVVKAVYNIDNFRTAIPSLAQTTLRAVMGKMTLAEANGNRQQINASLEEELDKETQQWGVDIIRVELQRIDPPHDVQQAMNNVVKAENEKRAAVDLATAAETNADGIRRAAVKAAEGDAKSIELKALANAHAVEMAAQANAKAVELRAQADAKAIQLVNEAAQKYFKGDAQTLKKLQVAEKSLSENTKYVIPEGTDISTIITEAAGITPIPKKKSD</sequence>
<dbReference type="InterPro" id="IPR001107">
    <property type="entry name" value="Band_7"/>
</dbReference>
<dbReference type="InterPro" id="IPR050710">
    <property type="entry name" value="Band7/mec-2_domain"/>
</dbReference>
<evidence type="ECO:0000256" key="1">
    <source>
        <dbReference type="ARBA" id="ARBA00004167"/>
    </source>
</evidence>
<dbReference type="Gene3D" id="3.30.479.30">
    <property type="entry name" value="Band 7 domain"/>
    <property type="match status" value="1"/>
</dbReference>
<keyword evidence="3" id="KW-0175">Coiled coil</keyword>
<dbReference type="CDD" id="cd08829">
    <property type="entry name" value="SPFH_paraslipin"/>
    <property type="match status" value="1"/>
</dbReference>
<name>A0A5E4LTT7_9ARCH</name>
<dbReference type="InterPro" id="IPR036013">
    <property type="entry name" value="Band_7/SPFH_dom_sf"/>
</dbReference>
<protein>
    <submittedName>
        <fullName evidence="6">Stomatin</fullName>
    </submittedName>
</protein>
<dbReference type="PANTHER" id="PTHR43327:SF10">
    <property type="entry name" value="STOMATIN-LIKE PROTEIN 2, MITOCHONDRIAL"/>
    <property type="match status" value="1"/>
</dbReference>
<dbReference type="PANTHER" id="PTHR43327">
    <property type="entry name" value="STOMATIN-LIKE PROTEIN 2, MITOCHONDRIAL"/>
    <property type="match status" value="1"/>
</dbReference>
<evidence type="ECO:0000256" key="2">
    <source>
        <dbReference type="ARBA" id="ARBA00008164"/>
    </source>
</evidence>
<evidence type="ECO:0000256" key="4">
    <source>
        <dbReference type="SAM" id="Phobius"/>
    </source>
</evidence>
<dbReference type="SUPFAM" id="SSF117892">
    <property type="entry name" value="Band 7/SPFH domain"/>
    <property type="match status" value="1"/>
</dbReference>
<organism evidence="6 7">
    <name type="scientific">Candidatus Bilamarchaeum dharawalense</name>
    <dbReference type="NCBI Taxonomy" id="2885759"/>
    <lineage>
        <taxon>Archaea</taxon>
        <taxon>Candidatus Micrarchaeota</taxon>
        <taxon>Candidatus Micrarchaeia</taxon>
        <taxon>Candidatus Anstonellales</taxon>
        <taxon>Candidatus Bilamarchaeaceae</taxon>
        <taxon>Candidatus Bilamarchaeum</taxon>
    </lineage>
</organism>
<dbReference type="FunFam" id="3.30.479.30:FF:000004">
    <property type="entry name" value="Putative membrane protease family, stomatin"/>
    <property type="match status" value="1"/>
</dbReference>
<gene>
    <name evidence="6" type="ORF">LFW2832_00257</name>
</gene>
<dbReference type="InterPro" id="IPR001972">
    <property type="entry name" value="Stomatin_HflK_fam"/>
</dbReference>
<feature type="coiled-coil region" evidence="3">
    <location>
        <begin position="132"/>
        <end position="195"/>
    </location>
</feature>
<keyword evidence="4" id="KW-1133">Transmembrane helix</keyword>
<keyword evidence="4" id="KW-0812">Transmembrane</keyword>
<evidence type="ECO:0000313" key="7">
    <source>
        <dbReference type="Proteomes" id="UP000789941"/>
    </source>
</evidence>